<accession>A0AAE0LT69</accession>
<name>A0AAE0LT69_9PEZI</name>
<dbReference type="EMBL" id="JAUEPN010000004">
    <property type="protein sequence ID" value="KAK3296405.1"/>
    <property type="molecule type" value="Genomic_DNA"/>
</dbReference>
<proteinExistence type="predicted"/>
<organism evidence="2 3">
    <name type="scientific">Chaetomium fimeti</name>
    <dbReference type="NCBI Taxonomy" id="1854472"/>
    <lineage>
        <taxon>Eukaryota</taxon>
        <taxon>Fungi</taxon>
        <taxon>Dikarya</taxon>
        <taxon>Ascomycota</taxon>
        <taxon>Pezizomycotina</taxon>
        <taxon>Sordariomycetes</taxon>
        <taxon>Sordariomycetidae</taxon>
        <taxon>Sordariales</taxon>
        <taxon>Chaetomiaceae</taxon>
        <taxon>Chaetomium</taxon>
    </lineage>
</organism>
<dbReference type="AlphaFoldDB" id="A0AAE0LT69"/>
<dbReference type="Proteomes" id="UP001278766">
    <property type="component" value="Unassembled WGS sequence"/>
</dbReference>
<reference evidence="2" key="2">
    <citation type="submission" date="2023-06" db="EMBL/GenBank/DDBJ databases">
        <authorList>
            <consortium name="Lawrence Berkeley National Laboratory"/>
            <person name="Haridas S."/>
            <person name="Hensen N."/>
            <person name="Bonometti L."/>
            <person name="Westerberg I."/>
            <person name="Brannstrom I.O."/>
            <person name="Guillou S."/>
            <person name="Cros-Aarteil S."/>
            <person name="Calhoun S."/>
            <person name="Kuo A."/>
            <person name="Mondo S."/>
            <person name="Pangilinan J."/>
            <person name="Riley R."/>
            <person name="Labutti K."/>
            <person name="Andreopoulos B."/>
            <person name="Lipzen A."/>
            <person name="Chen C."/>
            <person name="Yanf M."/>
            <person name="Daum C."/>
            <person name="Ng V."/>
            <person name="Clum A."/>
            <person name="Steindorff A."/>
            <person name="Ohm R."/>
            <person name="Martin F."/>
            <person name="Silar P."/>
            <person name="Natvig D."/>
            <person name="Lalanne C."/>
            <person name="Gautier V."/>
            <person name="Ament-Velasquez S.L."/>
            <person name="Kruys A."/>
            <person name="Hutchinson M.I."/>
            <person name="Powell A.J."/>
            <person name="Barry K."/>
            <person name="Miller A.N."/>
            <person name="Grigoriev I.V."/>
            <person name="Debuchy R."/>
            <person name="Gladieux P."/>
            <person name="Thoren M.H."/>
            <person name="Johannesson H."/>
        </authorList>
    </citation>
    <scope>NUCLEOTIDE SEQUENCE</scope>
    <source>
        <strain evidence="2">CBS 168.71</strain>
    </source>
</reference>
<sequence>MHSVTATTDPYSTSHPASVTPVTTSANPGPSVRPLTRDPIRCFNGADFPDRGEINSDYQDSFALYFGDLNDGTIRPGDAPIKSRGKDNNGVNYDYSVEWVGGCVTTVEKQSFRYPLGTSQSLTAYVLVREDYTKCKWLCLY</sequence>
<keyword evidence="3" id="KW-1185">Reference proteome</keyword>
<evidence type="ECO:0000313" key="3">
    <source>
        <dbReference type="Proteomes" id="UP001278766"/>
    </source>
</evidence>
<feature type="region of interest" description="Disordered" evidence="1">
    <location>
        <begin position="1"/>
        <end position="38"/>
    </location>
</feature>
<protein>
    <submittedName>
        <fullName evidence="2">Uncharacterized protein</fullName>
    </submittedName>
</protein>
<comment type="caution">
    <text evidence="2">The sequence shown here is derived from an EMBL/GenBank/DDBJ whole genome shotgun (WGS) entry which is preliminary data.</text>
</comment>
<evidence type="ECO:0000313" key="2">
    <source>
        <dbReference type="EMBL" id="KAK3296405.1"/>
    </source>
</evidence>
<reference evidence="2" key="1">
    <citation type="journal article" date="2023" name="Mol. Phylogenet. Evol.">
        <title>Genome-scale phylogeny and comparative genomics of the fungal order Sordariales.</title>
        <authorList>
            <person name="Hensen N."/>
            <person name="Bonometti L."/>
            <person name="Westerberg I."/>
            <person name="Brannstrom I.O."/>
            <person name="Guillou S."/>
            <person name="Cros-Aarteil S."/>
            <person name="Calhoun S."/>
            <person name="Haridas S."/>
            <person name="Kuo A."/>
            <person name="Mondo S."/>
            <person name="Pangilinan J."/>
            <person name="Riley R."/>
            <person name="LaButti K."/>
            <person name="Andreopoulos B."/>
            <person name="Lipzen A."/>
            <person name="Chen C."/>
            <person name="Yan M."/>
            <person name="Daum C."/>
            <person name="Ng V."/>
            <person name="Clum A."/>
            <person name="Steindorff A."/>
            <person name="Ohm R.A."/>
            <person name="Martin F."/>
            <person name="Silar P."/>
            <person name="Natvig D.O."/>
            <person name="Lalanne C."/>
            <person name="Gautier V."/>
            <person name="Ament-Velasquez S.L."/>
            <person name="Kruys A."/>
            <person name="Hutchinson M.I."/>
            <person name="Powell A.J."/>
            <person name="Barry K."/>
            <person name="Miller A.N."/>
            <person name="Grigoriev I.V."/>
            <person name="Debuchy R."/>
            <person name="Gladieux P."/>
            <person name="Hiltunen Thoren M."/>
            <person name="Johannesson H."/>
        </authorList>
    </citation>
    <scope>NUCLEOTIDE SEQUENCE</scope>
    <source>
        <strain evidence="2">CBS 168.71</strain>
    </source>
</reference>
<feature type="compositionally biased region" description="Polar residues" evidence="1">
    <location>
        <begin position="1"/>
        <end position="28"/>
    </location>
</feature>
<gene>
    <name evidence="2" type="ORF">B0H64DRAFT_398176</name>
</gene>
<dbReference type="RefSeq" id="XP_062659919.1">
    <property type="nucleotide sequence ID" value="XM_062803932.1"/>
</dbReference>
<evidence type="ECO:0000256" key="1">
    <source>
        <dbReference type="SAM" id="MobiDB-lite"/>
    </source>
</evidence>
<dbReference type="GeneID" id="87840880"/>